<dbReference type="AlphaFoldDB" id="A0A117IGR7"/>
<dbReference type="Proteomes" id="UP000069705">
    <property type="component" value="Unassembled WGS sequence"/>
</dbReference>
<comment type="caution">
    <text evidence="2">The sequence shown here is derived from an EMBL/GenBank/DDBJ whole genome shotgun (WGS) entry which is preliminary data.</text>
</comment>
<reference evidence="2 3" key="1">
    <citation type="journal article" date="2016" name="Genome Announc.">
        <title>Draft Genome Sequences of Five Rapidly Growing Mycobacterium Species, M. thermoresistibile, M. fortuitum subsp. acetamidolyticum, M. canariasense, M. brisbanense, and M. novocastrense.</title>
        <authorList>
            <person name="Katahira K."/>
            <person name="Ogura Y."/>
            <person name="Gotoh Y."/>
            <person name="Hayashi T."/>
        </authorList>
    </citation>
    <scope>NUCLEOTIDE SEQUENCE [LARGE SCALE GENOMIC DNA]</scope>
    <source>
        <strain evidence="2 3">JCM6368</strain>
    </source>
</reference>
<evidence type="ECO:0000313" key="2">
    <source>
        <dbReference type="EMBL" id="GAT06206.1"/>
    </source>
</evidence>
<organism evidence="2 3">
    <name type="scientific">Mycolicibacterium fortuitum subsp. acetamidolyticum</name>
    <dbReference type="NCBI Taxonomy" id="144550"/>
    <lineage>
        <taxon>Bacteria</taxon>
        <taxon>Bacillati</taxon>
        <taxon>Actinomycetota</taxon>
        <taxon>Actinomycetes</taxon>
        <taxon>Mycobacteriales</taxon>
        <taxon>Mycobacteriaceae</taxon>
        <taxon>Mycolicibacterium</taxon>
    </lineage>
</organism>
<proteinExistence type="predicted"/>
<evidence type="ECO:0000256" key="1">
    <source>
        <dbReference type="SAM" id="MobiDB-lite"/>
    </source>
</evidence>
<protein>
    <submittedName>
        <fullName evidence="2">Hypercellular protein</fullName>
    </submittedName>
</protein>
<sequence>MVAAGPRWVGGGALRARRMHTWRCAGAAQRSQAERPAGGPAGGVSHSLALAHSPTPVRAALCGPFLPLRERGRTHPVNNSQGRPLSLRSKVCETYIGCAS</sequence>
<evidence type="ECO:0000313" key="3">
    <source>
        <dbReference type="Proteomes" id="UP000069705"/>
    </source>
</evidence>
<accession>A0A117IGR7</accession>
<name>A0A117IGR7_MYCFO</name>
<gene>
    <name evidence="2" type="ORF">RMCFA_6317</name>
</gene>
<feature type="region of interest" description="Disordered" evidence="1">
    <location>
        <begin position="25"/>
        <end position="50"/>
    </location>
</feature>
<reference evidence="3" key="2">
    <citation type="submission" date="2016-02" db="EMBL/GenBank/DDBJ databases">
        <title>Draft genome sequence of five rapidly growing Mycobacterium species.</title>
        <authorList>
            <person name="Katahira K."/>
            <person name="Gotou Y."/>
            <person name="Iida K."/>
            <person name="Ogura Y."/>
            <person name="Hayashi T."/>
        </authorList>
    </citation>
    <scope>NUCLEOTIDE SEQUENCE [LARGE SCALE GENOMIC DNA]</scope>
    <source>
        <strain evidence="3">JCM6368</strain>
    </source>
</reference>
<dbReference type="EMBL" id="BCSZ01000069">
    <property type="protein sequence ID" value="GAT06206.1"/>
    <property type="molecule type" value="Genomic_DNA"/>
</dbReference>